<dbReference type="CDD" id="cd11061">
    <property type="entry name" value="CYP67-like"/>
    <property type="match status" value="1"/>
</dbReference>
<dbReference type="SUPFAM" id="SSF48264">
    <property type="entry name" value="Cytochrome P450"/>
    <property type="match status" value="1"/>
</dbReference>
<comment type="cofactor">
    <cofactor evidence="1 8">
        <name>heme</name>
        <dbReference type="ChEBI" id="CHEBI:30413"/>
    </cofactor>
</comment>
<evidence type="ECO:0000256" key="3">
    <source>
        <dbReference type="ARBA" id="ARBA00022617"/>
    </source>
</evidence>
<dbReference type="GO" id="GO:0005506">
    <property type="term" value="F:iron ion binding"/>
    <property type="evidence" value="ECO:0007669"/>
    <property type="project" value="InterPro"/>
</dbReference>
<evidence type="ECO:0000256" key="6">
    <source>
        <dbReference type="ARBA" id="ARBA00023004"/>
    </source>
</evidence>
<evidence type="ECO:0008006" key="12">
    <source>
        <dbReference type="Google" id="ProtNLM"/>
    </source>
</evidence>
<gene>
    <name evidence="10" type="ORF">FGADI_4330</name>
</gene>
<evidence type="ECO:0000256" key="1">
    <source>
        <dbReference type="ARBA" id="ARBA00001971"/>
    </source>
</evidence>
<organism evidence="10 11">
    <name type="scientific">Fusarium gaditjirri</name>
    <dbReference type="NCBI Taxonomy" id="282569"/>
    <lineage>
        <taxon>Eukaryota</taxon>
        <taxon>Fungi</taxon>
        <taxon>Dikarya</taxon>
        <taxon>Ascomycota</taxon>
        <taxon>Pezizomycotina</taxon>
        <taxon>Sordariomycetes</taxon>
        <taxon>Hypocreomycetidae</taxon>
        <taxon>Hypocreales</taxon>
        <taxon>Nectriaceae</taxon>
        <taxon>Fusarium</taxon>
        <taxon>Fusarium nisikadoi species complex</taxon>
    </lineage>
</organism>
<keyword evidence="4 8" id="KW-0479">Metal-binding</keyword>
<keyword evidence="7 9" id="KW-0503">Monooxygenase</keyword>
<dbReference type="PRINTS" id="PR00385">
    <property type="entry name" value="P450"/>
</dbReference>
<dbReference type="Proteomes" id="UP000604273">
    <property type="component" value="Unassembled WGS sequence"/>
</dbReference>
<evidence type="ECO:0000313" key="11">
    <source>
        <dbReference type="Proteomes" id="UP000604273"/>
    </source>
</evidence>
<dbReference type="InterPro" id="IPR001128">
    <property type="entry name" value="Cyt_P450"/>
</dbReference>
<dbReference type="InterPro" id="IPR017972">
    <property type="entry name" value="Cyt_P450_CS"/>
</dbReference>
<dbReference type="PROSITE" id="PS00086">
    <property type="entry name" value="CYTOCHROME_P450"/>
    <property type="match status" value="1"/>
</dbReference>
<dbReference type="OrthoDB" id="1470350at2759"/>
<dbReference type="GO" id="GO:0016705">
    <property type="term" value="F:oxidoreductase activity, acting on paired donors, with incorporation or reduction of molecular oxygen"/>
    <property type="evidence" value="ECO:0007669"/>
    <property type="project" value="InterPro"/>
</dbReference>
<feature type="binding site" description="axial binding residue" evidence="8">
    <location>
        <position position="461"/>
    </location>
    <ligand>
        <name>heme</name>
        <dbReference type="ChEBI" id="CHEBI:30413"/>
    </ligand>
    <ligandPart>
        <name>Fe</name>
        <dbReference type="ChEBI" id="CHEBI:18248"/>
    </ligandPart>
</feature>
<dbReference type="PANTHER" id="PTHR24305:SF29">
    <property type="entry name" value="BENZOATE-PARA-HYDROXYLASE"/>
    <property type="match status" value="1"/>
</dbReference>
<evidence type="ECO:0000256" key="9">
    <source>
        <dbReference type="RuleBase" id="RU000461"/>
    </source>
</evidence>
<reference evidence="10" key="2">
    <citation type="submission" date="2020-05" db="EMBL/GenBank/DDBJ databases">
        <authorList>
            <person name="Kim H.-S."/>
            <person name="Proctor R.H."/>
            <person name="Brown D.W."/>
        </authorList>
    </citation>
    <scope>NUCLEOTIDE SEQUENCE</scope>
    <source>
        <strain evidence="10">NRRL 45417</strain>
    </source>
</reference>
<evidence type="ECO:0000256" key="7">
    <source>
        <dbReference type="ARBA" id="ARBA00023033"/>
    </source>
</evidence>
<dbReference type="PRINTS" id="PR00463">
    <property type="entry name" value="EP450I"/>
</dbReference>
<evidence type="ECO:0000256" key="4">
    <source>
        <dbReference type="ARBA" id="ARBA00022723"/>
    </source>
</evidence>
<keyword evidence="11" id="KW-1185">Reference proteome</keyword>
<comment type="caution">
    <text evidence="10">The sequence shown here is derived from an EMBL/GenBank/DDBJ whole genome shotgun (WGS) entry which is preliminary data.</text>
</comment>
<name>A0A8H4WZR1_9HYPO</name>
<dbReference type="InterPro" id="IPR050121">
    <property type="entry name" value="Cytochrome_P450_monoxygenase"/>
</dbReference>
<evidence type="ECO:0000256" key="5">
    <source>
        <dbReference type="ARBA" id="ARBA00023002"/>
    </source>
</evidence>
<evidence type="ECO:0000313" key="10">
    <source>
        <dbReference type="EMBL" id="KAF4955759.1"/>
    </source>
</evidence>
<dbReference type="AlphaFoldDB" id="A0A8H4WZR1"/>
<dbReference type="PANTHER" id="PTHR24305">
    <property type="entry name" value="CYTOCHROME P450"/>
    <property type="match status" value="1"/>
</dbReference>
<comment type="similarity">
    <text evidence="2 9">Belongs to the cytochrome P450 family.</text>
</comment>
<keyword evidence="6 8" id="KW-0408">Iron</keyword>
<proteinExistence type="inferred from homology"/>
<accession>A0A8H4WZR1</accession>
<protein>
    <recommendedName>
        <fullName evidence="12">Benzoate 4-monooxygenase cytochrome P450</fullName>
    </recommendedName>
</protein>
<keyword evidence="3 8" id="KW-0349">Heme</keyword>
<dbReference type="GO" id="GO:0020037">
    <property type="term" value="F:heme binding"/>
    <property type="evidence" value="ECO:0007669"/>
    <property type="project" value="InterPro"/>
</dbReference>
<keyword evidence="5 9" id="KW-0560">Oxidoreductase</keyword>
<evidence type="ECO:0000256" key="2">
    <source>
        <dbReference type="ARBA" id="ARBA00010617"/>
    </source>
</evidence>
<evidence type="ECO:0000256" key="8">
    <source>
        <dbReference type="PIRSR" id="PIRSR602401-1"/>
    </source>
</evidence>
<dbReference type="Pfam" id="PF00067">
    <property type="entry name" value="p450"/>
    <property type="match status" value="1"/>
</dbReference>
<dbReference type="InterPro" id="IPR036396">
    <property type="entry name" value="Cyt_P450_sf"/>
</dbReference>
<dbReference type="GO" id="GO:0004497">
    <property type="term" value="F:monooxygenase activity"/>
    <property type="evidence" value="ECO:0007669"/>
    <property type="project" value="UniProtKB-KW"/>
</dbReference>
<dbReference type="InterPro" id="IPR002401">
    <property type="entry name" value="Cyt_P450_E_grp-I"/>
</dbReference>
<dbReference type="EMBL" id="JABFAI010000094">
    <property type="protein sequence ID" value="KAF4955759.1"/>
    <property type="molecule type" value="Genomic_DNA"/>
</dbReference>
<sequence>MSIMELSSGVLNGQRFICGILILRVQWFNQCWLMHMLFKILVQIARLYSSPTRRFPGPVTAKLSSFWLASRCQQVRRSKEVLKLHHKHGDFVQIAPNHVSINNPDAIQQIYGHKTGFIKGPFYDAFHQVTPVVFNTRNVSEHTRKRKYINPAFSARALSDFEPYMDAEIVGWKRQLLKISNGPNPRVDFSAWTNYLAFDVIASFAFGEPFGFIEKGKDEYGLIRIIDTRGEFMNALGSLSPLLRSLMKYNPFDPFWKNGFQASAGLAKIGREAFEKRKVSADNSRKDLLSFLFNAKDPDTKHPIPEDEIIAESISFIVGGSDTTSSTMTNLIDFVSRDADLQHRIQQEIDMVFPGQPSDDWVPSDKKLSELSLLLATLREVMRFRPTSATGLERVTPQGGKTIAGQFIPAETLVSVPTLGVMMDPRIFESPETFRPDRWLELGADLLLEYFYPFSTGPRSCIGRNFAWMEILKAVAVVFKLFDVQRINPKPTVIREGFFNKAVECEVEIHKRHFG</sequence>
<dbReference type="Gene3D" id="1.10.630.10">
    <property type="entry name" value="Cytochrome P450"/>
    <property type="match status" value="1"/>
</dbReference>
<reference evidence="10" key="1">
    <citation type="journal article" date="2020" name="BMC Genomics">
        <title>Correction to: Identification and distribution of gene clusters required for synthesis of sphingolipid metabolism inhibitors in diverse species of the filamentous fungus Fusarium.</title>
        <authorList>
            <person name="Kim H.S."/>
            <person name="Lohmar J.M."/>
            <person name="Busman M."/>
            <person name="Brown D.W."/>
            <person name="Naumann T.A."/>
            <person name="Divon H.H."/>
            <person name="Lysoe E."/>
            <person name="Uhlig S."/>
            <person name="Proctor R.H."/>
        </authorList>
    </citation>
    <scope>NUCLEOTIDE SEQUENCE</scope>
    <source>
        <strain evidence="10">NRRL 45417</strain>
    </source>
</reference>